<dbReference type="InterPro" id="IPR000014">
    <property type="entry name" value="PAS"/>
</dbReference>
<gene>
    <name evidence="5" type="ORF">K4G66_08700</name>
</gene>
<dbReference type="NCBIfam" id="TIGR00229">
    <property type="entry name" value="sensory_box"/>
    <property type="match status" value="1"/>
</dbReference>
<dbReference type="PANTHER" id="PTHR47429:SF2">
    <property type="entry name" value="PROTEIN TWIN LOV 1"/>
    <property type="match status" value="1"/>
</dbReference>
<dbReference type="CDD" id="cd00130">
    <property type="entry name" value="PAS"/>
    <property type="match status" value="1"/>
</dbReference>
<evidence type="ECO:0000256" key="3">
    <source>
        <dbReference type="ARBA" id="ARBA00022991"/>
    </source>
</evidence>
<dbReference type="SUPFAM" id="SSF55785">
    <property type="entry name" value="PYP-like sensor domain (PAS domain)"/>
    <property type="match status" value="1"/>
</dbReference>
<feature type="domain" description="PAS" evidence="4">
    <location>
        <begin position="60"/>
        <end position="159"/>
    </location>
</feature>
<dbReference type="Pfam" id="PF13426">
    <property type="entry name" value="PAS_9"/>
    <property type="match status" value="1"/>
</dbReference>
<evidence type="ECO:0000259" key="4">
    <source>
        <dbReference type="Pfam" id="PF13426"/>
    </source>
</evidence>
<organism evidence="5">
    <name type="scientific">Roseihalotalea indica</name>
    <dbReference type="NCBI Taxonomy" id="2867963"/>
    <lineage>
        <taxon>Bacteria</taxon>
        <taxon>Pseudomonadati</taxon>
        <taxon>Bacteroidota</taxon>
        <taxon>Cytophagia</taxon>
        <taxon>Cytophagales</taxon>
        <taxon>Catalimonadaceae</taxon>
        <taxon>Roseihalotalea</taxon>
    </lineage>
</organism>
<dbReference type="AlphaFoldDB" id="A0AA49GRS9"/>
<keyword evidence="3" id="KW-0157">Chromophore</keyword>
<keyword evidence="2" id="KW-0288">FMN</keyword>
<name>A0AA49GRS9_9BACT</name>
<dbReference type="PANTHER" id="PTHR47429">
    <property type="entry name" value="PROTEIN TWIN LOV 1"/>
    <property type="match status" value="1"/>
</dbReference>
<evidence type="ECO:0000256" key="1">
    <source>
        <dbReference type="ARBA" id="ARBA00022630"/>
    </source>
</evidence>
<keyword evidence="1" id="KW-0285">Flavoprotein</keyword>
<accession>A0AA49GRS9</accession>
<dbReference type="InterPro" id="IPR035965">
    <property type="entry name" value="PAS-like_dom_sf"/>
</dbReference>
<protein>
    <submittedName>
        <fullName evidence="5">PAS domain-containing protein</fullName>
    </submittedName>
</protein>
<sequence>MERIKNKTVPLFCWDICAMNRFDSTNTSTIQMDVSTLQDFQRRFGWKIELDSVLRNPYEALVLTDKHQIIRWVNKGFQKMTGYSVDRVIGENPRFLQGQDAPLKARRRITEKLRQHVEFKDTIENYRQNGEMYLCQLHIFPIENSQKQLTHFLALENEIS</sequence>
<evidence type="ECO:0000313" key="5">
    <source>
        <dbReference type="EMBL" id="WKN38781.1"/>
    </source>
</evidence>
<dbReference type="EMBL" id="CP120682">
    <property type="protein sequence ID" value="WKN38781.1"/>
    <property type="molecule type" value="Genomic_DNA"/>
</dbReference>
<evidence type="ECO:0000256" key="2">
    <source>
        <dbReference type="ARBA" id="ARBA00022643"/>
    </source>
</evidence>
<reference evidence="5" key="2">
    <citation type="journal article" date="2024" name="Antonie Van Leeuwenhoek">
        <title>Roseihalotalea indica gen. nov., sp. nov., a halophilic Bacteroidetes from mesopelagic Southwest Indian Ocean with higher carbohydrate metabolic potential.</title>
        <authorList>
            <person name="Chen B."/>
            <person name="Zhang M."/>
            <person name="Lin D."/>
            <person name="Ye J."/>
            <person name="Tang K."/>
        </authorList>
    </citation>
    <scope>NUCLEOTIDE SEQUENCE</scope>
    <source>
        <strain evidence="5">TK19036</strain>
    </source>
</reference>
<proteinExistence type="predicted"/>
<dbReference type="Gene3D" id="3.30.450.20">
    <property type="entry name" value="PAS domain"/>
    <property type="match status" value="1"/>
</dbReference>
<reference evidence="5" key="1">
    <citation type="journal article" date="2023" name="Comput. Struct. Biotechnol. J.">
        <title>Discovery of a novel marine Bacteroidetes with a rich repertoire of carbohydrate-active enzymes.</title>
        <authorList>
            <person name="Chen B."/>
            <person name="Liu G."/>
            <person name="Chen Q."/>
            <person name="Wang H."/>
            <person name="Liu L."/>
            <person name="Tang K."/>
        </authorList>
    </citation>
    <scope>NUCLEOTIDE SEQUENCE</scope>
    <source>
        <strain evidence="5">TK19036</strain>
    </source>
</reference>